<accession>A0AC35GWG8</accession>
<sequence length="357" mass="40098">MAKNMKDKQAQYDKCMAQSAQYKFQCPSRCLAHSLLQRLIKKLGEHHILALLVEPKILEEPDVRIQKIIQVQKNHKINTPQQPQKRPLNVQNGYNNSTAKKPRNSFPNLPRVVNSTYGISSSRASSNASSISSYPSSYSKSFSPASSCPSIPPYRSSTNMPPPSLPTPSPKKSSTPCLVSQIFNPESAKPTGECHLKIRNNGSCSYFTKKDSPTSMLTLPQRKYEITQNALGISKICFNTKQDGSEYKLCLNIVRFSHFKKFKFFGMAFRDNHDAKWRCTAQNDVPDEKIVSVVIPLRNISTRLAIFSVWFNNASNPYIVSTSNPEVMCAPIMVDLFSETGINYVATFEPDIVEIDD</sequence>
<dbReference type="WBParaSite" id="PS1159_v2.g934.t1">
    <property type="protein sequence ID" value="PS1159_v2.g934.t1"/>
    <property type="gene ID" value="PS1159_v2.g934"/>
</dbReference>
<evidence type="ECO:0000313" key="2">
    <source>
        <dbReference type="WBParaSite" id="PS1159_v2.g934.t1"/>
    </source>
</evidence>
<organism evidence="1 2">
    <name type="scientific">Panagrolaimus sp. PS1159</name>
    <dbReference type="NCBI Taxonomy" id="55785"/>
    <lineage>
        <taxon>Eukaryota</taxon>
        <taxon>Metazoa</taxon>
        <taxon>Ecdysozoa</taxon>
        <taxon>Nematoda</taxon>
        <taxon>Chromadorea</taxon>
        <taxon>Rhabditida</taxon>
        <taxon>Tylenchina</taxon>
        <taxon>Panagrolaimomorpha</taxon>
        <taxon>Panagrolaimoidea</taxon>
        <taxon>Panagrolaimidae</taxon>
        <taxon>Panagrolaimus</taxon>
    </lineage>
</organism>
<protein>
    <submittedName>
        <fullName evidence="2">Uncharacterized protein</fullName>
    </submittedName>
</protein>
<evidence type="ECO:0000313" key="1">
    <source>
        <dbReference type="Proteomes" id="UP000887580"/>
    </source>
</evidence>
<reference evidence="2" key="1">
    <citation type="submission" date="2022-11" db="UniProtKB">
        <authorList>
            <consortium name="WormBaseParasite"/>
        </authorList>
    </citation>
    <scope>IDENTIFICATION</scope>
</reference>
<name>A0AC35GWG8_9BILA</name>
<dbReference type="Proteomes" id="UP000887580">
    <property type="component" value="Unplaced"/>
</dbReference>
<proteinExistence type="predicted"/>